<reference evidence="1 2" key="1">
    <citation type="submission" date="2024-01" db="EMBL/GenBank/DDBJ databases">
        <title>The genomes of 5 underutilized Papilionoideae crops provide insights into root nodulation and disease resistanc.</title>
        <authorList>
            <person name="Yuan L."/>
        </authorList>
    </citation>
    <scope>NUCLEOTIDE SEQUENCE [LARGE SCALE GENOMIC DNA]</scope>
    <source>
        <strain evidence="1">ZHUSHIDOU_FW_LH</strain>
        <tissue evidence="1">Leaf</tissue>
    </source>
</reference>
<sequence length="71" mass="8292">MQASTPIPCCGTYLYLMLQNQIVNFVEKKEDVVSLCSEDCLKRKRKGDALRKPIKPIQLRENNFRLLNNKH</sequence>
<gene>
    <name evidence="1" type="ORF">RIF29_20512</name>
</gene>
<proteinExistence type="predicted"/>
<comment type="caution">
    <text evidence="1">The sequence shown here is derived from an EMBL/GenBank/DDBJ whole genome shotgun (WGS) entry which is preliminary data.</text>
</comment>
<keyword evidence="2" id="KW-1185">Reference proteome</keyword>
<accession>A0AAN9I544</accession>
<dbReference type="AlphaFoldDB" id="A0AAN9I544"/>
<name>A0AAN9I544_CROPI</name>
<organism evidence="1 2">
    <name type="scientific">Crotalaria pallida</name>
    <name type="common">Smooth rattlebox</name>
    <name type="synonym">Crotalaria striata</name>
    <dbReference type="NCBI Taxonomy" id="3830"/>
    <lineage>
        <taxon>Eukaryota</taxon>
        <taxon>Viridiplantae</taxon>
        <taxon>Streptophyta</taxon>
        <taxon>Embryophyta</taxon>
        <taxon>Tracheophyta</taxon>
        <taxon>Spermatophyta</taxon>
        <taxon>Magnoliopsida</taxon>
        <taxon>eudicotyledons</taxon>
        <taxon>Gunneridae</taxon>
        <taxon>Pentapetalae</taxon>
        <taxon>rosids</taxon>
        <taxon>fabids</taxon>
        <taxon>Fabales</taxon>
        <taxon>Fabaceae</taxon>
        <taxon>Papilionoideae</taxon>
        <taxon>50 kb inversion clade</taxon>
        <taxon>genistoids sensu lato</taxon>
        <taxon>core genistoids</taxon>
        <taxon>Crotalarieae</taxon>
        <taxon>Crotalaria</taxon>
    </lineage>
</organism>
<evidence type="ECO:0000313" key="2">
    <source>
        <dbReference type="Proteomes" id="UP001372338"/>
    </source>
</evidence>
<protein>
    <submittedName>
        <fullName evidence="1">Uncharacterized protein</fullName>
    </submittedName>
</protein>
<dbReference type="Proteomes" id="UP001372338">
    <property type="component" value="Unassembled WGS sequence"/>
</dbReference>
<dbReference type="EMBL" id="JAYWIO010000004">
    <property type="protein sequence ID" value="KAK7267833.1"/>
    <property type="molecule type" value="Genomic_DNA"/>
</dbReference>
<evidence type="ECO:0000313" key="1">
    <source>
        <dbReference type="EMBL" id="KAK7267833.1"/>
    </source>
</evidence>